<dbReference type="SUPFAM" id="SSF53474">
    <property type="entry name" value="alpha/beta-Hydrolases"/>
    <property type="match status" value="1"/>
</dbReference>
<comment type="caution">
    <text evidence="2">The sequence shown here is derived from an EMBL/GenBank/DDBJ whole genome shotgun (WGS) entry which is preliminary data.</text>
</comment>
<dbReference type="Pfam" id="PF20434">
    <property type="entry name" value="BD-FAE"/>
    <property type="match status" value="1"/>
</dbReference>
<dbReference type="RefSeq" id="WP_120465696.1">
    <property type="nucleotide sequence ID" value="NZ_RAYQ01000001.1"/>
</dbReference>
<evidence type="ECO:0000259" key="1">
    <source>
        <dbReference type="Pfam" id="PF20434"/>
    </source>
</evidence>
<accession>A0A3A9AS85</accession>
<dbReference type="AlphaFoldDB" id="A0A3A9AS85"/>
<dbReference type="NCBIfam" id="NF041556">
    <property type="entry name" value="tannase_B"/>
    <property type="match status" value="1"/>
</dbReference>
<keyword evidence="3" id="KW-1185">Reference proteome</keyword>
<protein>
    <submittedName>
        <fullName evidence="2">Alpha/beta hydrolase</fullName>
    </submittedName>
</protein>
<name>A0A3A9AS85_9FIRM</name>
<dbReference type="Gene3D" id="3.40.50.1820">
    <property type="entry name" value="alpha/beta hydrolase"/>
    <property type="match status" value="1"/>
</dbReference>
<dbReference type="EMBL" id="RAYQ01000001">
    <property type="protein sequence ID" value="RKI94059.1"/>
    <property type="molecule type" value="Genomic_DNA"/>
</dbReference>
<dbReference type="InterPro" id="IPR048124">
    <property type="entry name" value="Tannase_B"/>
</dbReference>
<dbReference type="InterPro" id="IPR029058">
    <property type="entry name" value="AB_hydrolase_fold"/>
</dbReference>
<organism evidence="2 3">
    <name type="scientific">Parablautia intestinalis</name>
    <dbReference type="NCBI Taxonomy" id="2320100"/>
    <lineage>
        <taxon>Bacteria</taxon>
        <taxon>Bacillati</taxon>
        <taxon>Bacillota</taxon>
        <taxon>Clostridia</taxon>
        <taxon>Lachnospirales</taxon>
        <taxon>Lachnospiraceae</taxon>
        <taxon>Parablautia</taxon>
    </lineage>
</organism>
<dbReference type="OrthoDB" id="923957at2"/>
<proteinExistence type="predicted"/>
<evidence type="ECO:0000313" key="2">
    <source>
        <dbReference type="EMBL" id="RKI94059.1"/>
    </source>
</evidence>
<dbReference type="Proteomes" id="UP000280696">
    <property type="component" value="Unassembled WGS sequence"/>
</dbReference>
<keyword evidence="2" id="KW-0378">Hydrolase</keyword>
<gene>
    <name evidence="2" type="ORF">D7V94_00285</name>
</gene>
<reference evidence="2 3" key="1">
    <citation type="submission" date="2018-09" db="EMBL/GenBank/DDBJ databases">
        <title>Murine metabolic-syndrome-specific gut microbial biobank.</title>
        <authorList>
            <person name="Liu C."/>
        </authorList>
    </citation>
    <scope>NUCLEOTIDE SEQUENCE [LARGE SCALE GENOMIC DNA]</scope>
    <source>
        <strain evidence="2 3">0.1xD8-82</strain>
    </source>
</reference>
<evidence type="ECO:0000313" key="3">
    <source>
        <dbReference type="Proteomes" id="UP000280696"/>
    </source>
</evidence>
<feature type="domain" description="BD-FAE-like" evidence="1">
    <location>
        <begin position="94"/>
        <end position="183"/>
    </location>
</feature>
<dbReference type="GO" id="GO:0016787">
    <property type="term" value="F:hydrolase activity"/>
    <property type="evidence" value="ECO:0007669"/>
    <property type="project" value="UniProtKB-KW"/>
</dbReference>
<dbReference type="InterPro" id="IPR049492">
    <property type="entry name" value="BD-FAE-like_dom"/>
</dbReference>
<sequence>MNFDEKKYVIKDLTLENETIRYRAFMNLVYVEKPVNPAYQQMHIFAPEIYYEGGQINGYKIDSAPVFMPNYVGGYMPGDLEEPAYSKFEPDKANTIFRALAHGYVVAVPAVRGRIQKDEKGLYNGKAPACIVDYKAAVRYLRHFAGEIPGDVNKIITNGTSAGGALSALMGTTGNHADYEPSLAALGAAMERDDVFGASCYCPIINLEHADMAYEWQFQGVNDYHRMNMHMNEGGRPSFTPVDGQMSEVQIKASGEEAALFPSYLNSLKLHDEEGNPLTLDEKGEGSFKEYMKKIVLASAQKVLDKGEDLSNKTWLSVENGIASDMDFEEYVRDITRMKTAPAFDDLTMDSPENDLFGNETTNCRHFTKYSRENSLAGGSMAEEITVKMMNPMYYVEEEGAATAKHFRIRHGERDRDTSLAVSAMLTLKLQNCGFDVDYHSPWDMPHAGDYDLEELFAWIDEICR</sequence>